<dbReference type="CDD" id="cd24146">
    <property type="entry name" value="nat-AmDH_N_like"/>
    <property type="match status" value="1"/>
</dbReference>
<feature type="domain" description="Dihydrodipicolinate reductase N-terminal" evidence="3">
    <location>
        <begin position="9"/>
        <end position="79"/>
    </location>
</feature>
<organism evidence="5 6">
    <name type="scientific">Streptomyces uncialis</name>
    <dbReference type="NCBI Taxonomy" id="1048205"/>
    <lineage>
        <taxon>Bacteria</taxon>
        <taxon>Bacillati</taxon>
        <taxon>Actinomycetota</taxon>
        <taxon>Actinomycetes</taxon>
        <taxon>Kitasatosporales</taxon>
        <taxon>Streptomycetaceae</taxon>
        <taxon>Streptomyces</taxon>
    </lineage>
</organism>
<dbReference type="Pfam" id="PF19328">
    <property type="entry name" value="DAP_DH_C"/>
    <property type="match status" value="1"/>
</dbReference>
<dbReference type="Proteomes" id="UP000186455">
    <property type="component" value="Unassembled WGS sequence"/>
</dbReference>
<sequence>MPEVKESPRVAVYGLGAMGLEIVRILYRRHARVVAGIVRPGSDKDGRDLGDLAGVPGLTFPARGDASQALHEAAPDIVVVTVSTYLDDTQFGIFSTAVRAGAHVITLAEEMLYPFATDNPLARELDTLAREHGVTVTGTGHQDAYWVNLISVLAGSTHDLGGIEGRLAWNVDDFGPALAEQQRVGTTTEDFSRWLAGTERPPSFTHYSLYALAAAVGLTPDGTAECVTEPVLAERDIHSKALGTTVRSGTLLGYTDTDTLRTKEGITLSVSSQGKVYDEHETDYNEWRVTDGSGKPTLHLRNSDLSTAHTTCASLVNRIPDVIAARPGIVTVDQLPQLRYWTGLHLA</sequence>
<keyword evidence="1" id="KW-0521">NADP</keyword>
<dbReference type="AlphaFoldDB" id="A0A1Q4UXH9"/>
<dbReference type="Gene3D" id="3.40.50.720">
    <property type="entry name" value="NAD(P)-binding Rossmann-like Domain"/>
    <property type="match status" value="1"/>
</dbReference>
<protein>
    <submittedName>
        <fullName evidence="5">Uncharacterized protein</fullName>
    </submittedName>
</protein>
<keyword evidence="2" id="KW-0560">Oxidoreductase</keyword>
<dbReference type="EMBL" id="LFBV01000013">
    <property type="protein sequence ID" value="OKH90271.1"/>
    <property type="molecule type" value="Genomic_DNA"/>
</dbReference>
<reference evidence="5 6" key="1">
    <citation type="submission" date="2015-06" db="EMBL/GenBank/DDBJ databases">
        <title>Cloning and characterization of the uncialamcin biosynthetic gene cluster.</title>
        <authorList>
            <person name="Yan X."/>
            <person name="Huang T."/>
            <person name="Ge H."/>
            <person name="Shen B."/>
        </authorList>
    </citation>
    <scope>NUCLEOTIDE SEQUENCE [LARGE SCALE GENOMIC DNA]</scope>
    <source>
        <strain evidence="5 6">DCA2648</strain>
    </source>
</reference>
<keyword evidence="6" id="KW-1185">Reference proteome</keyword>
<evidence type="ECO:0000313" key="6">
    <source>
        <dbReference type="Proteomes" id="UP000186455"/>
    </source>
</evidence>
<dbReference type="SUPFAM" id="SSF51735">
    <property type="entry name" value="NAD(P)-binding Rossmann-fold domains"/>
    <property type="match status" value="1"/>
</dbReference>
<name>A0A1Q4UXH9_9ACTN</name>
<dbReference type="GO" id="GO:0008839">
    <property type="term" value="F:4-hydroxy-tetrahydrodipicolinate reductase"/>
    <property type="evidence" value="ECO:0007669"/>
    <property type="project" value="InterPro"/>
</dbReference>
<dbReference type="InterPro" id="IPR036291">
    <property type="entry name" value="NAD(P)-bd_dom_sf"/>
</dbReference>
<evidence type="ECO:0000256" key="1">
    <source>
        <dbReference type="ARBA" id="ARBA00022857"/>
    </source>
</evidence>
<proteinExistence type="predicted"/>
<dbReference type="GO" id="GO:0009089">
    <property type="term" value="P:lysine biosynthetic process via diaminopimelate"/>
    <property type="evidence" value="ECO:0007669"/>
    <property type="project" value="InterPro"/>
</dbReference>
<dbReference type="InterPro" id="IPR045760">
    <property type="entry name" value="DAP_DH_C"/>
</dbReference>
<accession>A0A1Q4UXH9</accession>
<feature type="domain" description="2,4-diaminopentanoate dehydrogenase C-terminal" evidence="4">
    <location>
        <begin position="149"/>
        <end position="339"/>
    </location>
</feature>
<gene>
    <name evidence="5" type="ORF">AB852_36030</name>
</gene>
<evidence type="ECO:0000256" key="2">
    <source>
        <dbReference type="ARBA" id="ARBA00023002"/>
    </source>
</evidence>
<dbReference type="STRING" id="1048205.AB852_36030"/>
<dbReference type="Pfam" id="PF01113">
    <property type="entry name" value="DapB_N"/>
    <property type="match status" value="1"/>
</dbReference>
<evidence type="ECO:0000259" key="3">
    <source>
        <dbReference type="Pfam" id="PF01113"/>
    </source>
</evidence>
<evidence type="ECO:0000313" key="5">
    <source>
        <dbReference type="EMBL" id="OKH90271.1"/>
    </source>
</evidence>
<evidence type="ECO:0000259" key="4">
    <source>
        <dbReference type="Pfam" id="PF19328"/>
    </source>
</evidence>
<dbReference type="InterPro" id="IPR000846">
    <property type="entry name" value="DapB_N"/>
</dbReference>
<comment type="caution">
    <text evidence="5">The sequence shown here is derived from an EMBL/GenBank/DDBJ whole genome shotgun (WGS) entry which is preliminary data.</text>
</comment>
<dbReference type="RefSeq" id="WP_073795765.1">
    <property type="nucleotide sequence ID" value="NZ_LFBV01000013.1"/>
</dbReference>